<dbReference type="Pfam" id="PF01535">
    <property type="entry name" value="PPR"/>
    <property type="match status" value="3"/>
</dbReference>
<evidence type="ECO:0000259" key="11">
    <source>
        <dbReference type="PROSITE" id="PS50011"/>
    </source>
</evidence>
<dbReference type="FunFam" id="1.10.510.10:FF:000043">
    <property type="entry name" value="probable serine/threonine-protein kinase At1g54610"/>
    <property type="match status" value="1"/>
</dbReference>
<feature type="repeat" description="PPR" evidence="8">
    <location>
        <begin position="266"/>
        <end position="300"/>
    </location>
</feature>
<evidence type="ECO:0000256" key="7">
    <source>
        <dbReference type="ARBA" id="ARBA00022946"/>
    </source>
</evidence>
<evidence type="ECO:0000256" key="6">
    <source>
        <dbReference type="ARBA" id="ARBA00022840"/>
    </source>
</evidence>
<protein>
    <recommendedName>
        <fullName evidence="11">Protein kinase domain-containing protein</fullName>
    </recommendedName>
</protein>
<dbReference type="PROSITE" id="PS00108">
    <property type="entry name" value="PROTEIN_KINASE_ST"/>
    <property type="match status" value="1"/>
</dbReference>
<evidence type="ECO:0000256" key="8">
    <source>
        <dbReference type="PROSITE-ProRule" id="PRU00708"/>
    </source>
</evidence>
<feature type="repeat" description="PPR" evidence="8">
    <location>
        <begin position="470"/>
        <end position="504"/>
    </location>
</feature>
<dbReference type="CDD" id="cd07840">
    <property type="entry name" value="STKc_CDK9_like"/>
    <property type="match status" value="1"/>
</dbReference>
<dbReference type="GO" id="GO:0003723">
    <property type="term" value="F:RNA binding"/>
    <property type="evidence" value="ECO:0007669"/>
    <property type="project" value="InterPro"/>
</dbReference>
<dbReference type="PANTHER" id="PTHR47926:SF354">
    <property type="entry name" value="REPEAT (PPR-LIKE) SUPERFAMILY PROTEIN, PUTATIVE-RELATED"/>
    <property type="match status" value="1"/>
</dbReference>
<dbReference type="SUPFAM" id="SSF56112">
    <property type="entry name" value="Protein kinase-like (PK-like)"/>
    <property type="match status" value="1"/>
</dbReference>
<dbReference type="NCBIfam" id="TIGR00756">
    <property type="entry name" value="PPR"/>
    <property type="match status" value="3"/>
</dbReference>
<dbReference type="InterPro" id="IPR011009">
    <property type="entry name" value="Kinase-like_dom_sf"/>
</dbReference>
<dbReference type="SMART" id="SM00220">
    <property type="entry name" value="S_TKc"/>
    <property type="match status" value="1"/>
</dbReference>
<dbReference type="FunFam" id="1.25.40.10:FF:000447">
    <property type="entry name" value="Pentatricopeptide repeat-containing protein chloroplastic"/>
    <property type="match status" value="1"/>
</dbReference>
<feature type="compositionally biased region" description="Basic and acidic residues" evidence="10">
    <location>
        <begin position="1280"/>
        <end position="1303"/>
    </location>
</feature>
<dbReference type="PANTHER" id="PTHR47926">
    <property type="entry name" value="PENTATRICOPEPTIDE REPEAT-CONTAINING PROTEIN"/>
    <property type="match status" value="1"/>
</dbReference>
<keyword evidence="13" id="KW-1185">Reference proteome</keyword>
<sequence>MAMASSSLAAANHPLLPSKPLSCPKPLTRATPLSRALHAGAAAAARGASSSQAELRPDSKNAPALSAELRRLARVGRLPSALALLDHLSHRGVPATASAFAALLTACRSLAHARQVHAHLRVHGLDSNEFLLARLVELYLALGAREDARKVLDGLPRASSFSWNALLHGHVRRGRGQAGAAVVDGFAEMRAAGADANEYTYGCVLKSISGSAAPSMAMATATHAMLIKNAYAGAPRMLMTGLMDVYFKCGKVKPAVMVFEEMPERDVVAWGAVIAGFAHKGMKREALEHFRWMVEDGIKVNSVVLTSVVPVIGELRAWNLGREIHGFVLKKFQHRKDVGNIQAGLVDMYCKCGDMVSGRRVFYSAKKRNVVSWTALMSGYASNGRPDQALRCILWMQQEGIRPDLIAVGTVLPVCTKLKALREGKELHAYALRRWFLPNISLCTSLITMYGTCSHSDYSQRVFHVMDKKTVQAWTALVDAYLKNGDPSTAVDVFRSMLLSNRRPDAVAISRMLSACRDIGASKLGKELHGQALKLRMEPLPLVAAGLVSMYGTCGDLKAAQRVFNRIESKGSLTCTAIIEAYAINQRHKEALELFAWMLSNRFVPNNGTFDVLLRICEAAGLHDEALQIFNSMVQEYNLEASEHNFDCIIRLLTAADRTSEAHREKQINTRFFVLAFGMCLHTKLKFAYSCLLPKIFGRNSVKIGLNLIHSFKKASYVLMGCLCSKGAKDDTDATSENKTPSRNSAAASAKTATGTNDGNSAVIDGQLKENASKLQLGDGEKAIVALDVRTGSGNNAELKGLSGEHVAAGWPAWLANVAPKAVEGWVPRRADSFEKLDKIGQGTYSIVYKARDLETGNIVALKKVRFVNMDPESVRFMAREIKILRTLDHPNVIKLQGIVTSRVSQSLYLVFEYMEHDLSGLIATPGLKLSEPQIKCFVQQLLHGLDHCHKNGVLHRDIKGSNLLIDNNGVLKIADFGLAISYDPKNPQPLTSRVVTLWYRPPELLLGATEYGVAVDMWSTGCIVAELFAGKPIMPGRTEVEQIHKIFKLCGSPMDDYCKKSKVPETAMFKPQHQYRRCVAETFKVFPTSAVVLIDSLLSLDPEARGTAASALQSDFFTKEPFACDPSSLPKLPPSKEYDVRLRQEEARRQKTAALAGQGAESVRPENDNRVTNRTISGVNGELKQQTHTSSKSNSEVFNQEDSVPGFRVEPRERPTAVQLPGYSSTWNNMEGDNDQPTVPGRACCSVRVANPCGIRKKGSSHSLIPQFGATDLRSTVEATDHNDSPDRHDENKNPEVKDGMNHGRKYRRIHHSGPLMPPGGNVEDMLKEHERQIQEAVRKARVSKPGSPALLEHEKLSWIQRRKRRVALVVLVWFCIKSMENGMIQKAMVHLASEPLPMAIHLPEQKTGKT</sequence>
<evidence type="ECO:0000313" key="13">
    <source>
        <dbReference type="Proteomes" id="UP000008022"/>
    </source>
</evidence>
<dbReference type="Gramene" id="ORUFI12G06580.1">
    <property type="protein sequence ID" value="ORUFI12G06580.1"/>
    <property type="gene ID" value="ORUFI12G06580"/>
</dbReference>
<keyword evidence="2" id="KW-0808">Transferase</keyword>
<evidence type="ECO:0000256" key="4">
    <source>
        <dbReference type="ARBA" id="ARBA00022741"/>
    </source>
</evidence>
<evidence type="ECO:0000313" key="12">
    <source>
        <dbReference type="EnsemblPlants" id="ORUFI12G06580.1"/>
    </source>
</evidence>
<evidence type="ECO:0000256" key="3">
    <source>
        <dbReference type="ARBA" id="ARBA00022737"/>
    </source>
</evidence>
<feature type="repeat" description="PPR" evidence="8">
    <location>
        <begin position="571"/>
        <end position="605"/>
    </location>
</feature>
<organism evidence="12 13">
    <name type="scientific">Oryza rufipogon</name>
    <name type="common">Brownbeard rice</name>
    <name type="synonym">Asian wild rice</name>
    <dbReference type="NCBI Taxonomy" id="4529"/>
    <lineage>
        <taxon>Eukaryota</taxon>
        <taxon>Viridiplantae</taxon>
        <taxon>Streptophyta</taxon>
        <taxon>Embryophyta</taxon>
        <taxon>Tracheophyta</taxon>
        <taxon>Spermatophyta</taxon>
        <taxon>Magnoliopsida</taxon>
        <taxon>Liliopsida</taxon>
        <taxon>Poales</taxon>
        <taxon>Poaceae</taxon>
        <taxon>BOP clade</taxon>
        <taxon>Oryzoideae</taxon>
        <taxon>Oryzeae</taxon>
        <taxon>Oryzinae</taxon>
        <taxon>Oryza</taxon>
    </lineage>
</organism>
<dbReference type="Gene3D" id="3.30.200.20">
    <property type="entry name" value="Phosphorylase Kinase, domain 1"/>
    <property type="match status" value="1"/>
</dbReference>
<dbReference type="OMA" id="AFGMCLH"/>
<keyword evidence="6 9" id="KW-0067">ATP-binding</keyword>
<feature type="region of interest" description="Disordered" evidence="10">
    <location>
        <begin position="1257"/>
        <end position="1303"/>
    </location>
</feature>
<proteinExistence type="predicted"/>
<keyword evidence="1" id="KW-0723">Serine/threonine-protein kinase</keyword>
<dbReference type="PROSITE" id="PS50011">
    <property type="entry name" value="PROTEIN_KINASE_DOM"/>
    <property type="match status" value="1"/>
</dbReference>
<dbReference type="InterPro" id="IPR000719">
    <property type="entry name" value="Prot_kinase_dom"/>
</dbReference>
<dbReference type="InterPro" id="IPR017441">
    <property type="entry name" value="Protein_kinase_ATP_BS"/>
</dbReference>
<dbReference type="Gene3D" id="1.25.40.10">
    <property type="entry name" value="Tetratricopeptide repeat domain"/>
    <property type="match status" value="5"/>
</dbReference>
<feature type="binding site" evidence="9">
    <location>
        <position position="863"/>
    </location>
    <ligand>
        <name>ATP</name>
        <dbReference type="ChEBI" id="CHEBI:30616"/>
    </ligand>
</feature>
<evidence type="ECO:0000256" key="2">
    <source>
        <dbReference type="ARBA" id="ARBA00022679"/>
    </source>
</evidence>
<feature type="compositionally biased region" description="Polar residues" evidence="10">
    <location>
        <begin position="1223"/>
        <end position="1238"/>
    </location>
</feature>
<dbReference type="PROSITE" id="PS51375">
    <property type="entry name" value="PPR"/>
    <property type="match status" value="4"/>
</dbReference>
<evidence type="ECO:0000256" key="5">
    <source>
        <dbReference type="ARBA" id="ARBA00022777"/>
    </source>
</evidence>
<evidence type="ECO:0000256" key="1">
    <source>
        <dbReference type="ARBA" id="ARBA00022527"/>
    </source>
</evidence>
<feature type="compositionally biased region" description="Polar residues" evidence="10">
    <location>
        <begin position="1173"/>
        <end position="1203"/>
    </location>
</feature>
<dbReference type="PROSITE" id="PS00107">
    <property type="entry name" value="PROTEIN_KINASE_ATP"/>
    <property type="match status" value="1"/>
</dbReference>
<feature type="domain" description="Protein kinase" evidence="11">
    <location>
        <begin position="834"/>
        <end position="1118"/>
    </location>
</feature>
<name>A0A0E0REZ7_ORYRU</name>
<evidence type="ECO:0000256" key="10">
    <source>
        <dbReference type="SAM" id="MobiDB-lite"/>
    </source>
</evidence>
<reference evidence="13" key="1">
    <citation type="submission" date="2013-06" db="EMBL/GenBank/DDBJ databases">
        <authorList>
            <person name="Zhao Q."/>
        </authorList>
    </citation>
    <scope>NUCLEOTIDE SEQUENCE</scope>
    <source>
        <strain evidence="13">cv. W1943</strain>
    </source>
</reference>
<keyword evidence="7" id="KW-0809">Transit peptide</keyword>
<dbReference type="InterPro" id="IPR008271">
    <property type="entry name" value="Ser/Thr_kinase_AS"/>
</dbReference>
<dbReference type="GO" id="GO:0005524">
    <property type="term" value="F:ATP binding"/>
    <property type="evidence" value="ECO:0007669"/>
    <property type="project" value="UniProtKB-UniRule"/>
</dbReference>
<dbReference type="Proteomes" id="UP000008022">
    <property type="component" value="Unassembled WGS sequence"/>
</dbReference>
<feature type="region of interest" description="Disordered" evidence="10">
    <location>
        <begin position="1147"/>
        <end position="1240"/>
    </location>
</feature>
<dbReference type="FunFam" id="1.25.40.10:FF:000951">
    <property type="entry name" value="Pentatricopeptide repeat-containing protein, chloroplastic"/>
    <property type="match status" value="1"/>
</dbReference>
<dbReference type="InterPro" id="IPR046960">
    <property type="entry name" value="PPR_At4g14850-like_plant"/>
</dbReference>
<dbReference type="FunFam" id="1.25.40.10:FF:001058">
    <property type="entry name" value="Pentatricopeptide repeat-containing protein chloroplastic"/>
    <property type="match status" value="1"/>
</dbReference>
<dbReference type="InterPro" id="IPR002885">
    <property type="entry name" value="PPR_rpt"/>
</dbReference>
<reference evidence="12" key="2">
    <citation type="submission" date="2015-06" db="UniProtKB">
        <authorList>
            <consortium name="EnsemblPlants"/>
        </authorList>
    </citation>
    <scope>IDENTIFICATION</scope>
</reference>
<dbReference type="FunFam" id="3.30.200.20:FF:000021">
    <property type="entry name" value="probable serine/threonine-protein kinase At1g54610"/>
    <property type="match status" value="1"/>
</dbReference>
<feature type="region of interest" description="Disordered" evidence="10">
    <location>
        <begin position="729"/>
        <end position="762"/>
    </location>
</feature>
<dbReference type="InterPro" id="IPR011990">
    <property type="entry name" value="TPR-like_helical_dom_sf"/>
</dbReference>
<dbReference type="Gene3D" id="1.10.510.10">
    <property type="entry name" value="Transferase(Phosphotransferase) domain 1"/>
    <property type="match status" value="1"/>
</dbReference>
<keyword evidence="4 9" id="KW-0547">Nucleotide-binding</keyword>
<dbReference type="eggNOG" id="KOG4197">
    <property type="taxonomic scope" value="Eukaryota"/>
</dbReference>
<keyword evidence="3" id="KW-0677">Repeat</keyword>
<evidence type="ECO:0000256" key="9">
    <source>
        <dbReference type="PROSITE-ProRule" id="PRU10141"/>
    </source>
</evidence>
<dbReference type="Pfam" id="PF13041">
    <property type="entry name" value="PPR_2"/>
    <property type="match status" value="2"/>
</dbReference>
<feature type="compositionally biased region" description="Polar residues" evidence="10">
    <location>
        <begin position="735"/>
        <end position="744"/>
    </location>
</feature>
<dbReference type="eggNOG" id="KOG0600">
    <property type="taxonomic scope" value="Eukaryota"/>
</dbReference>
<dbReference type="STRING" id="4529.A0A0E0REZ7"/>
<dbReference type="GO" id="GO:0009451">
    <property type="term" value="P:RNA modification"/>
    <property type="evidence" value="ECO:0007669"/>
    <property type="project" value="InterPro"/>
</dbReference>
<feature type="repeat" description="PPR" evidence="8">
    <location>
        <begin position="369"/>
        <end position="403"/>
    </location>
</feature>
<accession>A0A0E0REZ7</accession>
<dbReference type="HOGENOM" id="CLU_005069_0_0_1"/>
<dbReference type="EnsemblPlants" id="ORUFI12G06580.1">
    <property type="protein sequence ID" value="ORUFI12G06580.1"/>
    <property type="gene ID" value="ORUFI12G06580"/>
</dbReference>
<dbReference type="Pfam" id="PF00069">
    <property type="entry name" value="Pkinase"/>
    <property type="match status" value="1"/>
</dbReference>
<dbReference type="GO" id="GO:0004674">
    <property type="term" value="F:protein serine/threonine kinase activity"/>
    <property type="evidence" value="ECO:0007669"/>
    <property type="project" value="UniProtKB-KW"/>
</dbReference>
<feature type="compositionally biased region" description="Low complexity" evidence="10">
    <location>
        <begin position="745"/>
        <end position="754"/>
    </location>
</feature>
<keyword evidence="5" id="KW-0418">Kinase</keyword>